<evidence type="ECO:0000256" key="6">
    <source>
        <dbReference type="ARBA" id="ARBA00022989"/>
    </source>
</evidence>
<evidence type="ECO:0000256" key="7">
    <source>
        <dbReference type="ARBA" id="ARBA00023136"/>
    </source>
</evidence>
<evidence type="ECO:0000256" key="4">
    <source>
        <dbReference type="ARBA" id="ARBA00022679"/>
    </source>
</evidence>
<reference evidence="11" key="1">
    <citation type="submission" date="2016-04" db="EMBL/GenBank/DDBJ databases">
        <authorList>
            <person name="Chen L."/>
            <person name="Zhuang W."/>
            <person name="Wang G."/>
        </authorList>
    </citation>
    <scope>NUCLEOTIDE SEQUENCE [LARGE SCALE GENOMIC DNA]</scope>
    <source>
        <strain evidence="11">17621</strain>
    </source>
</reference>
<feature type="transmembrane region" description="Helical" evidence="8">
    <location>
        <begin position="217"/>
        <end position="239"/>
    </location>
</feature>
<proteinExistence type="predicted"/>
<keyword evidence="2" id="KW-1003">Cell membrane</keyword>
<evidence type="ECO:0000256" key="8">
    <source>
        <dbReference type="SAM" id="Phobius"/>
    </source>
</evidence>
<comment type="subcellular location">
    <subcellularLocation>
        <location evidence="1">Cell membrane</location>
        <topology evidence="1">Multi-pass membrane protein</topology>
    </subcellularLocation>
</comment>
<dbReference type="GO" id="GO:0010041">
    <property type="term" value="P:response to iron(III) ion"/>
    <property type="evidence" value="ECO:0007669"/>
    <property type="project" value="TreeGrafter"/>
</dbReference>
<feature type="transmembrane region" description="Helical" evidence="8">
    <location>
        <begin position="345"/>
        <end position="363"/>
    </location>
</feature>
<keyword evidence="7 8" id="KW-0472">Membrane</keyword>
<feature type="transmembrane region" description="Helical" evidence="8">
    <location>
        <begin position="148"/>
        <end position="165"/>
    </location>
</feature>
<evidence type="ECO:0000313" key="10">
    <source>
        <dbReference type="EMBL" id="OQP44570.1"/>
    </source>
</evidence>
<protein>
    <recommendedName>
        <fullName evidence="9">Glycosyltransferase RgtA/B/C/D-like domain-containing protein</fullName>
    </recommendedName>
</protein>
<organism evidence="10 11">
    <name type="scientific">Niastella yeongjuensis</name>
    <dbReference type="NCBI Taxonomy" id="354355"/>
    <lineage>
        <taxon>Bacteria</taxon>
        <taxon>Pseudomonadati</taxon>
        <taxon>Bacteroidota</taxon>
        <taxon>Chitinophagia</taxon>
        <taxon>Chitinophagales</taxon>
        <taxon>Chitinophagaceae</taxon>
        <taxon>Niastella</taxon>
    </lineage>
</organism>
<dbReference type="GO" id="GO:0005886">
    <property type="term" value="C:plasma membrane"/>
    <property type="evidence" value="ECO:0007669"/>
    <property type="project" value="UniProtKB-SubCell"/>
</dbReference>
<dbReference type="GO" id="GO:0016763">
    <property type="term" value="F:pentosyltransferase activity"/>
    <property type="evidence" value="ECO:0007669"/>
    <property type="project" value="TreeGrafter"/>
</dbReference>
<keyword evidence="6 8" id="KW-1133">Transmembrane helix</keyword>
<dbReference type="AlphaFoldDB" id="A0A1V9EEM1"/>
<feature type="transmembrane region" description="Helical" evidence="8">
    <location>
        <begin position="94"/>
        <end position="112"/>
    </location>
</feature>
<dbReference type="EMBL" id="LVXG01000034">
    <property type="protein sequence ID" value="OQP44570.1"/>
    <property type="molecule type" value="Genomic_DNA"/>
</dbReference>
<feature type="transmembrane region" description="Helical" evidence="8">
    <location>
        <begin position="375"/>
        <end position="392"/>
    </location>
</feature>
<feature type="transmembrane region" description="Helical" evidence="8">
    <location>
        <begin position="124"/>
        <end position="141"/>
    </location>
</feature>
<sequence>MSLSPSPEQQKKSAYPLDTWFTWLTIIGILVNASGLLLPILEPDGALYATIAKNMAQSGDFVKLMMEGNDWLDKPHFPFWITAISFKLFGINSFAYKLPGLLFWMAGIYYTYAFANKLYNKQTAQWAVLIYISVEHLILSNNDVRAEPFLTGLMIGAAYYYYLAYRDNKFKNYIAGSLLLAFAIMTKGIFIGCMVLAGFVIEWIIKKDWKQFLNYRWYVSLLMVLVFILPELITLYLQFDQHPEKLVFGQHNVSGVRFFFWDSQFGRFFNNGPIKGSGDKFFFFHTLLWAFLPWSIILYLLVGSALKNYKTIFSKDGNYICSGISLAGFLVFSISRFQLPHYTNILYPFFAIVVANWLLNLKHKGLLKAITYSQNTLYYLLFAACIGLTFLVNLPYKIPAIVMLALLAFAMVRFFSGNSLQHILTRSFGVIMVVNLFLNGLFYPTLFQYQCGNAVAASLNAQRQQHVYMFNNVSSEYAFQFYYKGTIHTIDPQQLDTLKNNIVAYTSQEKVDALKKMGYQVRVVEQFSHFHISQMTGKFLNYKKRDQVLEHYVIASIQPWHGSQIQAHHFSPVVGPVGFIVPHIQGVLNSFAGKHRA</sequence>
<dbReference type="Pfam" id="PF13231">
    <property type="entry name" value="PMT_2"/>
    <property type="match status" value="1"/>
</dbReference>
<feature type="transmembrane region" description="Helical" evidence="8">
    <location>
        <begin position="318"/>
        <end position="339"/>
    </location>
</feature>
<feature type="transmembrane region" description="Helical" evidence="8">
    <location>
        <begin position="398"/>
        <end position="416"/>
    </location>
</feature>
<keyword evidence="5 8" id="KW-0812">Transmembrane</keyword>
<dbReference type="PANTHER" id="PTHR33908">
    <property type="entry name" value="MANNOSYLTRANSFERASE YKCB-RELATED"/>
    <property type="match status" value="1"/>
</dbReference>
<evidence type="ECO:0000256" key="5">
    <source>
        <dbReference type="ARBA" id="ARBA00022692"/>
    </source>
</evidence>
<feature type="transmembrane region" description="Helical" evidence="8">
    <location>
        <begin position="282"/>
        <end position="306"/>
    </location>
</feature>
<evidence type="ECO:0000256" key="3">
    <source>
        <dbReference type="ARBA" id="ARBA00022676"/>
    </source>
</evidence>
<evidence type="ECO:0000259" key="9">
    <source>
        <dbReference type="Pfam" id="PF13231"/>
    </source>
</evidence>
<feature type="transmembrane region" description="Helical" evidence="8">
    <location>
        <begin position="20"/>
        <end position="41"/>
    </location>
</feature>
<keyword evidence="4" id="KW-0808">Transferase</keyword>
<comment type="caution">
    <text evidence="10">The sequence shown here is derived from an EMBL/GenBank/DDBJ whole genome shotgun (WGS) entry which is preliminary data.</text>
</comment>
<evidence type="ECO:0000256" key="2">
    <source>
        <dbReference type="ARBA" id="ARBA00022475"/>
    </source>
</evidence>
<accession>A0A1V9EEM1</accession>
<dbReference type="OrthoDB" id="9178203at2"/>
<dbReference type="InterPro" id="IPR050297">
    <property type="entry name" value="LipidA_mod_glycosyltrf_83"/>
</dbReference>
<gene>
    <name evidence="10" type="ORF">A4H97_09385</name>
</gene>
<dbReference type="GO" id="GO:0009103">
    <property type="term" value="P:lipopolysaccharide biosynthetic process"/>
    <property type="evidence" value="ECO:0007669"/>
    <property type="project" value="UniProtKB-ARBA"/>
</dbReference>
<feature type="transmembrane region" description="Helical" evidence="8">
    <location>
        <begin position="177"/>
        <end position="205"/>
    </location>
</feature>
<dbReference type="Proteomes" id="UP000192610">
    <property type="component" value="Unassembled WGS sequence"/>
</dbReference>
<evidence type="ECO:0000313" key="11">
    <source>
        <dbReference type="Proteomes" id="UP000192610"/>
    </source>
</evidence>
<keyword evidence="3" id="KW-0328">Glycosyltransferase</keyword>
<evidence type="ECO:0000256" key="1">
    <source>
        <dbReference type="ARBA" id="ARBA00004651"/>
    </source>
</evidence>
<name>A0A1V9EEM1_9BACT</name>
<keyword evidence="11" id="KW-1185">Reference proteome</keyword>
<feature type="domain" description="Glycosyltransferase RgtA/B/C/D-like" evidence="9">
    <location>
        <begin position="73"/>
        <end position="233"/>
    </location>
</feature>
<dbReference type="InterPro" id="IPR038731">
    <property type="entry name" value="RgtA/B/C-like"/>
</dbReference>
<dbReference type="PANTHER" id="PTHR33908:SF3">
    <property type="entry name" value="UNDECAPRENYL PHOSPHATE-ALPHA-4-AMINO-4-DEOXY-L-ARABINOSE ARABINOSYL TRANSFERASE"/>
    <property type="match status" value="1"/>
</dbReference>
<dbReference type="STRING" id="354355.SAMN05660816_03667"/>
<dbReference type="RefSeq" id="WP_081202629.1">
    <property type="nucleotide sequence ID" value="NZ_FOCZ01000006.1"/>
</dbReference>
<feature type="transmembrane region" description="Helical" evidence="8">
    <location>
        <begin position="423"/>
        <end position="443"/>
    </location>
</feature>